<comment type="caution">
    <text evidence="9">The sequence shown here is derived from an EMBL/GenBank/DDBJ whole genome shotgun (WGS) entry which is preliminary data.</text>
</comment>
<evidence type="ECO:0000313" key="10">
    <source>
        <dbReference type="Proteomes" id="UP000476030"/>
    </source>
</evidence>
<accession>A0A6L8WAP0</accession>
<feature type="transmembrane region" description="Helical" evidence="8">
    <location>
        <begin position="430"/>
        <end position="450"/>
    </location>
</feature>
<dbReference type="Gene3D" id="1.20.1640.10">
    <property type="entry name" value="Multidrug efflux transporter AcrB transmembrane domain"/>
    <property type="match status" value="2"/>
</dbReference>
<evidence type="ECO:0000256" key="7">
    <source>
        <dbReference type="ARBA" id="ARBA00023136"/>
    </source>
</evidence>
<evidence type="ECO:0000256" key="1">
    <source>
        <dbReference type="ARBA" id="ARBA00004429"/>
    </source>
</evidence>
<keyword evidence="6 8" id="KW-1133">Transmembrane helix</keyword>
<feature type="transmembrane region" description="Helical" evidence="8">
    <location>
        <begin position="881"/>
        <end position="901"/>
    </location>
</feature>
<dbReference type="EMBL" id="WTUW01000009">
    <property type="protein sequence ID" value="MZR32111.1"/>
    <property type="molecule type" value="Genomic_DNA"/>
</dbReference>
<feature type="transmembrane region" description="Helical" evidence="8">
    <location>
        <begin position="333"/>
        <end position="352"/>
    </location>
</feature>
<dbReference type="Gene3D" id="3.30.70.1430">
    <property type="entry name" value="Multidrug efflux transporter AcrB pore domain"/>
    <property type="match status" value="2"/>
</dbReference>
<dbReference type="FunFam" id="1.20.1640.10:FF:000001">
    <property type="entry name" value="Efflux pump membrane transporter"/>
    <property type="match status" value="1"/>
</dbReference>
<reference evidence="9 10" key="1">
    <citation type="submission" date="2019-12" db="EMBL/GenBank/DDBJ databases">
        <title>Snethiella sp. nov. sp. isolated from sea sand.</title>
        <authorList>
            <person name="Kim J."/>
            <person name="Jeong S.E."/>
            <person name="Jung H.S."/>
            <person name="Jeon C.O."/>
        </authorList>
    </citation>
    <scope>NUCLEOTIDE SEQUENCE [LARGE SCALE GENOMIC DNA]</scope>
    <source>
        <strain evidence="9 10">DP05</strain>
    </source>
</reference>
<dbReference type="PANTHER" id="PTHR32063">
    <property type="match status" value="1"/>
</dbReference>
<dbReference type="RefSeq" id="WP_161316682.1">
    <property type="nucleotide sequence ID" value="NZ_WTUW01000009.1"/>
</dbReference>
<organism evidence="9 10">
    <name type="scientific">Sneathiella litorea</name>
    <dbReference type="NCBI Taxonomy" id="2606216"/>
    <lineage>
        <taxon>Bacteria</taxon>
        <taxon>Pseudomonadati</taxon>
        <taxon>Pseudomonadota</taxon>
        <taxon>Alphaproteobacteria</taxon>
        <taxon>Sneathiellales</taxon>
        <taxon>Sneathiellaceae</taxon>
        <taxon>Sneathiella</taxon>
    </lineage>
</organism>
<feature type="transmembrane region" description="Helical" evidence="8">
    <location>
        <begin position="984"/>
        <end position="1010"/>
    </location>
</feature>
<dbReference type="PRINTS" id="PR00702">
    <property type="entry name" value="ACRIFLAVINRP"/>
</dbReference>
<proteinExistence type="predicted"/>
<evidence type="ECO:0000256" key="5">
    <source>
        <dbReference type="ARBA" id="ARBA00022692"/>
    </source>
</evidence>
<evidence type="ECO:0000256" key="2">
    <source>
        <dbReference type="ARBA" id="ARBA00022448"/>
    </source>
</evidence>
<dbReference type="Pfam" id="PF00873">
    <property type="entry name" value="ACR_tran"/>
    <property type="match status" value="1"/>
</dbReference>
<keyword evidence="5 8" id="KW-0812">Transmembrane</keyword>
<evidence type="ECO:0000313" key="9">
    <source>
        <dbReference type="EMBL" id="MZR32111.1"/>
    </source>
</evidence>
<keyword evidence="10" id="KW-1185">Reference proteome</keyword>
<feature type="transmembrane region" description="Helical" evidence="8">
    <location>
        <begin position="956"/>
        <end position="978"/>
    </location>
</feature>
<feature type="transmembrane region" description="Helical" evidence="8">
    <location>
        <begin position="854"/>
        <end position="874"/>
    </location>
</feature>
<protein>
    <submittedName>
        <fullName evidence="9">MMPL family transporter</fullName>
    </submittedName>
</protein>
<feature type="transmembrane region" description="Helical" evidence="8">
    <location>
        <begin position="523"/>
        <end position="542"/>
    </location>
</feature>
<feature type="transmembrane region" description="Helical" evidence="8">
    <location>
        <begin position="12"/>
        <end position="32"/>
    </location>
</feature>
<evidence type="ECO:0000256" key="3">
    <source>
        <dbReference type="ARBA" id="ARBA00022475"/>
    </source>
</evidence>
<dbReference type="InterPro" id="IPR001036">
    <property type="entry name" value="Acrflvin-R"/>
</dbReference>
<dbReference type="SUPFAM" id="SSF82714">
    <property type="entry name" value="Multidrug efflux transporter AcrB TolC docking domain, DN and DC subdomains"/>
    <property type="match status" value="2"/>
</dbReference>
<evidence type="ECO:0000256" key="4">
    <source>
        <dbReference type="ARBA" id="ARBA00022519"/>
    </source>
</evidence>
<dbReference type="GO" id="GO:0005886">
    <property type="term" value="C:plasma membrane"/>
    <property type="evidence" value="ECO:0007669"/>
    <property type="project" value="UniProtKB-SubCell"/>
</dbReference>
<dbReference type="Gene3D" id="3.30.70.1440">
    <property type="entry name" value="Multidrug efflux transporter AcrB pore domain"/>
    <property type="match status" value="1"/>
</dbReference>
<keyword evidence="3" id="KW-1003">Cell membrane</keyword>
<dbReference type="Gene3D" id="3.30.2090.10">
    <property type="entry name" value="Multidrug efflux transporter AcrB TolC docking domain, DN and DC subdomains"/>
    <property type="match status" value="2"/>
</dbReference>
<keyword evidence="7 8" id="KW-0472">Membrane</keyword>
<dbReference type="SUPFAM" id="SSF82866">
    <property type="entry name" value="Multidrug efflux transporter AcrB transmembrane domain"/>
    <property type="match status" value="2"/>
</dbReference>
<keyword evidence="2" id="KW-0813">Transport</keyword>
<keyword evidence="4" id="KW-0997">Cell inner membrane</keyword>
<comment type="subcellular location">
    <subcellularLocation>
        <location evidence="1">Cell inner membrane</location>
        <topology evidence="1">Multi-pass membrane protein</topology>
    </subcellularLocation>
</comment>
<evidence type="ECO:0000256" key="8">
    <source>
        <dbReference type="SAM" id="Phobius"/>
    </source>
</evidence>
<dbReference type="AlphaFoldDB" id="A0A6L8WAP0"/>
<feature type="transmembrane region" description="Helical" evidence="8">
    <location>
        <begin position="462"/>
        <end position="485"/>
    </location>
</feature>
<dbReference type="InterPro" id="IPR027463">
    <property type="entry name" value="AcrB_DN_DC_subdom"/>
</dbReference>
<evidence type="ECO:0000256" key="6">
    <source>
        <dbReference type="ARBA" id="ARBA00022989"/>
    </source>
</evidence>
<dbReference type="Gene3D" id="3.30.70.1320">
    <property type="entry name" value="Multidrug efflux transporter AcrB pore domain like"/>
    <property type="match status" value="1"/>
</dbReference>
<dbReference type="GO" id="GO:0042910">
    <property type="term" value="F:xenobiotic transmembrane transporter activity"/>
    <property type="evidence" value="ECO:0007669"/>
    <property type="project" value="TreeGrafter"/>
</dbReference>
<feature type="transmembrane region" description="Helical" evidence="8">
    <location>
        <begin position="359"/>
        <end position="379"/>
    </location>
</feature>
<name>A0A6L8WAP0_9PROT</name>
<sequence length="1036" mass="113414">MRLPDLAIKRPVLAIVFSAVLVLFGLFSYQSLSVREYPDIDKPNVSIQTAYRGASAEIIESQITQVIEDAVAGISGVERISSTSREEFSTVNVEFSLSRDIESATNDVRDRVSRVVNQLPEEADSPRISKSESDARPILWLSLTSDLYNQLELTDYAERNLVDPLSTVDGVAQVRIGGARRYAMRIWLNTPAMAARGITISDIEYAIREQNVQIPSGRIESNMREFSIKTQSDLKTAEDFRQIIVYDYIDGRIRLGDVAEVEIAPENDRTSLRVNGQTAIGLGIVRQSGANVLEVANGAKEIVERLKTNLPPGLNIRVSYDQSVFISQSIKEVFFALGIAMVLVILVIFFFLRSIAATFIPAVAIPVSIISTLTILGALDYSVNVLTLLALVLAIGLVVDDAIVVLENIHRRIEEGEPPLLAASRGAKQVGFAVVATTIVLIAVFIPISFLEGTTGRLFREFGVAVAAAVMFSSFVALTLTPMLCSKLLVEANKEGWFYRSTERLFTGLASLYGRALKWTLKIPLVVVAIAIGFSALAFNFYEIIPKEFAPTEDRGVFYMPVKGPEGATLDYTRNNVDKVEKVLKPLEESGEASRIFAFLGTFRQPGPVNEAFMLVGLVPWEERTRSQQEIVDEVFPKLIAIPGARVFAINPASLGQRGFSAPVRVIVGGPSYDVINEWVDRVIARAQENPQLLNVDKDFQETQPQIHVDIDRARASNLGVTIETIGRTLETLMGARNVTTYDQGGKQYEVIVQARKEDRSSRDDLSNVYVRSEIANQLIPISGFVTLREEAGPGELNRTDRLRSVEISASLGPDYTLEEALNYLETIIAEEAGDEAKISYGGLSRSYKDSNQALIFTFVTALLVVFLALAAQFESFIHPMIIMTTVPLAITGALGSILLAGLTLNIYSQIGMIMLIGLTAKNAILIVEFANQLRDEGADILTAIQDAAIIRLRPILMTTISTALGAVPLAIATGAGAESREAIGIVIIGGMIFSTILSLFVVPVVYILLARFSRPSGYLAAKLNELENTHVKVHE</sequence>
<gene>
    <name evidence="9" type="ORF">GQE98_15845</name>
</gene>
<dbReference type="PANTHER" id="PTHR32063:SF14">
    <property type="entry name" value="BLL4319 PROTEIN"/>
    <property type="match status" value="1"/>
</dbReference>
<dbReference type="Proteomes" id="UP000476030">
    <property type="component" value="Unassembled WGS sequence"/>
</dbReference>
<dbReference type="SUPFAM" id="SSF82693">
    <property type="entry name" value="Multidrug efflux transporter AcrB pore domain, PN1, PN2, PC1 and PC2 subdomains"/>
    <property type="match status" value="3"/>
</dbReference>